<name>A0A4R3VJJ4_ROSSA</name>
<evidence type="ECO:0000313" key="9">
    <source>
        <dbReference type="Proteomes" id="UP000295110"/>
    </source>
</evidence>
<dbReference type="GO" id="GO:0004029">
    <property type="term" value="F:aldehyde dehydrogenase (NAD+) activity"/>
    <property type="evidence" value="ECO:0007669"/>
    <property type="project" value="UniProtKB-EC"/>
</dbReference>
<dbReference type="PROSITE" id="PS00070">
    <property type="entry name" value="ALDEHYDE_DEHYDR_CYS"/>
    <property type="match status" value="1"/>
</dbReference>
<evidence type="ECO:0000256" key="4">
    <source>
        <dbReference type="ARBA" id="ARBA00049194"/>
    </source>
</evidence>
<evidence type="ECO:0000256" key="6">
    <source>
        <dbReference type="RuleBase" id="RU003345"/>
    </source>
</evidence>
<dbReference type="AlphaFoldDB" id="A0A4R3VJJ4"/>
<evidence type="ECO:0000313" key="8">
    <source>
        <dbReference type="EMBL" id="TCV04591.1"/>
    </source>
</evidence>
<comment type="similarity">
    <text evidence="1 6">Belongs to the aldehyde dehydrogenase family.</text>
</comment>
<dbReference type="OrthoDB" id="6187633at2"/>
<dbReference type="EMBL" id="SMBU01000001">
    <property type="protein sequence ID" value="TCV04591.1"/>
    <property type="molecule type" value="Genomic_DNA"/>
</dbReference>
<feature type="domain" description="Aldehyde dehydrogenase" evidence="7">
    <location>
        <begin position="20"/>
        <end position="483"/>
    </location>
</feature>
<accession>A0A4R3VJJ4</accession>
<dbReference type="InterPro" id="IPR016161">
    <property type="entry name" value="Ald_DH/histidinol_DH"/>
</dbReference>
<dbReference type="PANTHER" id="PTHR42804:SF1">
    <property type="entry name" value="ALDEHYDE DEHYDROGENASE-RELATED"/>
    <property type="match status" value="1"/>
</dbReference>
<dbReference type="SUPFAM" id="SSF53720">
    <property type="entry name" value="ALDH-like"/>
    <property type="match status" value="1"/>
</dbReference>
<dbReference type="PROSITE" id="PS00687">
    <property type="entry name" value="ALDEHYDE_DEHYDR_GLU"/>
    <property type="match status" value="1"/>
</dbReference>
<reference evidence="8 9" key="1">
    <citation type="submission" date="2019-03" db="EMBL/GenBank/DDBJ databases">
        <title>Genomic Encyclopedia of Type Strains, Phase IV (KMG-IV): sequencing the most valuable type-strain genomes for metagenomic binning, comparative biology and taxonomic classification.</title>
        <authorList>
            <person name="Goeker M."/>
        </authorList>
    </citation>
    <scope>NUCLEOTIDE SEQUENCE [LARGE SCALE GENOMIC DNA]</scope>
    <source>
        <strain evidence="8 9">DSM 654</strain>
    </source>
</reference>
<keyword evidence="9" id="KW-1185">Reference proteome</keyword>
<sequence>MNEFILPAACVAGQRLESSEARTPIFAAASGARIGWQQSASPSQVGQAVAAARAALPGWRDAPPAVRGAVLRRVVAGVEARHDELVQWQMRINGKPRAEAELDVADVAACFAYYAGLCELGEAFAVERVDVGDGGGSGVIAERFHAAVGVAALVVPWNFPMVTTAWKLAPALAAGCTVVLKPSELTSPAEHALFDLLAEAGLPAGVANLVNGDARVGAALVAHAGIDKISFTGSTAVGTKIMQQAALDMRRVTLELGGKSALIIREDADVELAVSLAVAGAFANAGQMCSATSRILVHDALYRRFMSEFEIAVRGLVVGAPEPGPGQAPSQMGPLVSRAHLDRVQSLLLQGLDGGARIAFTGRLAPHAGDGFYMAPVVVAEPPADNLLWREEIFGPMACVRSFRDDDEALAQANATAYGLVATVVTESAQATARYQAELRAGLVWVNTPQLIFPQVCWGGLGASGIGRELGLQGLRAYQELRHAVRRAP</sequence>
<dbReference type="Proteomes" id="UP000295110">
    <property type="component" value="Unassembled WGS sequence"/>
</dbReference>
<dbReference type="Pfam" id="PF00171">
    <property type="entry name" value="Aldedh"/>
    <property type="match status" value="1"/>
</dbReference>
<dbReference type="InterPro" id="IPR029510">
    <property type="entry name" value="Ald_DH_CS_GLU"/>
</dbReference>
<organism evidence="8 9">
    <name type="scientific">Roseateles saccharophilus</name>
    <name type="common">Pseudomonas saccharophila</name>
    <dbReference type="NCBI Taxonomy" id="304"/>
    <lineage>
        <taxon>Bacteria</taxon>
        <taxon>Pseudomonadati</taxon>
        <taxon>Pseudomonadota</taxon>
        <taxon>Betaproteobacteria</taxon>
        <taxon>Burkholderiales</taxon>
        <taxon>Sphaerotilaceae</taxon>
        <taxon>Roseateles</taxon>
    </lineage>
</organism>
<comment type="catalytic activity">
    <reaction evidence="4">
        <text>an aldehyde + NAD(+) + H2O = a carboxylate + NADH + 2 H(+)</text>
        <dbReference type="Rhea" id="RHEA:16185"/>
        <dbReference type="ChEBI" id="CHEBI:15377"/>
        <dbReference type="ChEBI" id="CHEBI:15378"/>
        <dbReference type="ChEBI" id="CHEBI:17478"/>
        <dbReference type="ChEBI" id="CHEBI:29067"/>
        <dbReference type="ChEBI" id="CHEBI:57540"/>
        <dbReference type="ChEBI" id="CHEBI:57945"/>
        <dbReference type="EC" id="1.2.1.3"/>
    </reaction>
</comment>
<dbReference type="Gene3D" id="3.40.605.10">
    <property type="entry name" value="Aldehyde Dehydrogenase, Chain A, domain 1"/>
    <property type="match status" value="1"/>
</dbReference>
<dbReference type="FunFam" id="3.40.605.10:FF:000007">
    <property type="entry name" value="NAD/NADP-dependent betaine aldehyde dehydrogenase"/>
    <property type="match status" value="1"/>
</dbReference>
<keyword evidence="2 6" id="KW-0560">Oxidoreductase</keyword>
<feature type="active site" evidence="5">
    <location>
        <position position="255"/>
    </location>
</feature>
<dbReference type="EC" id="1.2.1.3" evidence="3"/>
<dbReference type="InterPro" id="IPR016160">
    <property type="entry name" value="Ald_DH_CS_CYS"/>
</dbReference>
<evidence type="ECO:0000259" key="7">
    <source>
        <dbReference type="Pfam" id="PF00171"/>
    </source>
</evidence>
<dbReference type="InterPro" id="IPR016163">
    <property type="entry name" value="Ald_DH_C"/>
</dbReference>
<dbReference type="InterPro" id="IPR015590">
    <property type="entry name" value="Aldehyde_DH_dom"/>
</dbReference>
<dbReference type="Gene3D" id="3.40.309.10">
    <property type="entry name" value="Aldehyde Dehydrogenase, Chain A, domain 2"/>
    <property type="match status" value="1"/>
</dbReference>
<dbReference type="InterPro" id="IPR016162">
    <property type="entry name" value="Ald_DH_N"/>
</dbReference>
<protein>
    <recommendedName>
        <fullName evidence="3">aldehyde dehydrogenase (NAD(+))</fullName>
        <ecNumber evidence="3">1.2.1.3</ecNumber>
    </recommendedName>
</protein>
<comment type="caution">
    <text evidence="8">The sequence shown here is derived from an EMBL/GenBank/DDBJ whole genome shotgun (WGS) entry which is preliminary data.</text>
</comment>
<dbReference type="RefSeq" id="WP_132569379.1">
    <property type="nucleotide sequence ID" value="NZ_CBCSGL010000010.1"/>
</dbReference>
<evidence type="ECO:0000256" key="2">
    <source>
        <dbReference type="ARBA" id="ARBA00023002"/>
    </source>
</evidence>
<evidence type="ECO:0000256" key="1">
    <source>
        <dbReference type="ARBA" id="ARBA00009986"/>
    </source>
</evidence>
<gene>
    <name evidence="8" type="ORF">EV671_1001347</name>
</gene>
<dbReference type="PANTHER" id="PTHR42804">
    <property type="entry name" value="ALDEHYDE DEHYDROGENASE"/>
    <property type="match status" value="1"/>
</dbReference>
<proteinExistence type="inferred from homology"/>
<evidence type="ECO:0000256" key="3">
    <source>
        <dbReference type="ARBA" id="ARBA00024226"/>
    </source>
</evidence>
<evidence type="ECO:0000256" key="5">
    <source>
        <dbReference type="PROSITE-ProRule" id="PRU10007"/>
    </source>
</evidence>